<dbReference type="Pfam" id="PF06220">
    <property type="entry name" value="zf-U1"/>
    <property type="match status" value="1"/>
</dbReference>
<dbReference type="Gene3D" id="3.30.1490.40">
    <property type="match status" value="1"/>
</dbReference>
<dbReference type="InterPro" id="IPR013085">
    <property type="entry name" value="U1-CZ_Znf_C2H2"/>
</dbReference>
<feature type="region of interest" description="Disordered" evidence="4">
    <location>
        <begin position="200"/>
        <end position="290"/>
    </location>
</feature>
<evidence type="ECO:0000259" key="5">
    <source>
        <dbReference type="PROSITE" id="PS50829"/>
    </source>
</evidence>
<evidence type="ECO:0000256" key="2">
    <source>
        <dbReference type="ARBA" id="ARBA00022771"/>
    </source>
</evidence>
<evidence type="ECO:0000313" key="7">
    <source>
        <dbReference type="Proteomes" id="UP001439008"/>
    </source>
</evidence>
<evidence type="ECO:0000256" key="3">
    <source>
        <dbReference type="ARBA" id="ARBA00022833"/>
    </source>
</evidence>
<comment type="caution">
    <text evidence="6">The sequence shown here is derived from an EMBL/GenBank/DDBJ whole genome shotgun (WGS) entry which is preliminary data.</text>
</comment>
<feature type="compositionally biased region" description="Basic residues" evidence="4">
    <location>
        <begin position="343"/>
        <end position="354"/>
    </location>
</feature>
<dbReference type="SUPFAM" id="SSF55277">
    <property type="entry name" value="GYF domain"/>
    <property type="match status" value="1"/>
</dbReference>
<feature type="non-terminal residue" evidence="6">
    <location>
        <position position="354"/>
    </location>
</feature>
<feature type="region of interest" description="Disordered" evidence="4">
    <location>
        <begin position="323"/>
        <end position="354"/>
    </location>
</feature>
<protein>
    <recommendedName>
        <fullName evidence="5">GYF domain-containing protein</fullName>
    </recommendedName>
</protein>
<sequence>MTTYWISNPRQYCRDCKTYIDSKPENVRKHEAGAKHQKAMKKRRNMLRDQNYERSATKHGFEKQMELVEKAARDSYKKDSSYFSMFDDQSRFEQQDRFLEMANFSKFPPIPKNEDNFQKFSKGFKPPPGMSSATTPTWLYKDEEGRVQGPWKLSEMILWNASGFFDKEMEVRNISKREMGWLPINCWAEIVGEENVQQIPKQNVGTNSKHKNFPNGDDTKISDKNDSFKNTENVNESTGMGEWTPVPSTLKPENSDNKTKMANSKSEKSKVKKMDILKNDPKSEMSPKILENNEKNKMLNFVRKSRRFEERIEDSDEDLKVLENDSVASKMDRNDVSSEKTQKTQKLKVRRKKR</sequence>
<gene>
    <name evidence="6" type="ORF">MHBO_002246</name>
</gene>
<feature type="compositionally biased region" description="Basic and acidic residues" evidence="4">
    <location>
        <begin position="330"/>
        <end position="342"/>
    </location>
</feature>
<name>A0ABV2AM60_9EUKA</name>
<feature type="compositionally biased region" description="Basic and acidic residues" evidence="4">
    <location>
        <begin position="253"/>
        <end position="290"/>
    </location>
</feature>
<keyword evidence="7" id="KW-1185">Reference proteome</keyword>
<dbReference type="PROSITE" id="PS50829">
    <property type="entry name" value="GYF"/>
    <property type="match status" value="1"/>
</dbReference>
<feature type="domain" description="GYF" evidence="5">
    <location>
        <begin position="135"/>
        <end position="180"/>
    </location>
</feature>
<dbReference type="InterPro" id="IPR035445">
    <property type="entry name" value="GYF-like_dom_sf"/>
</dbReference>
<dbReference type="EMBL" id="JBDODL010000754">
    <property type="protein sequence ID" value="MES1920589.1"/>
    <property type="molecule type" value="Genomic_DNA"/>
</dbReference>
<organism evidence="6 7">
    <name type="scientific">Bonamia ostreae</name>
    <dbReference type="NCBI Taxonomy" id="126728"/>
    <lineage>
        <taxon>Eukaryota</taxon>
        <taxon>Sar</taxon>
        <taxon>Rhizaria</taxon>
        <taxon>Endomyxa</taxon>
        <taxon>Ascetosporea</taxon>
        <taxon>Haplosporida</taxon>
        <taxon>Bonamia</taxon>
    </lineage>
</organism>
<evidence type="ECO:0000256" key="4">
    <source>
        <dbReference type="SAM" id="MobiDB-lite"/>
    </source>
</evidence>
<dbReference type="SMART" id="SM00444">
    <property type="entry name" value="GYF"/>
    <property type="match status" value="1"/>
</dbReference>
<evidence type="ECO:0000313" key="6">
    <source>
        <dbReference type="EMBL" id="MES1920589.1"/>
    </source>
</evidence>
<dbReference type="Proteomes" id="UP001439008">
    <property type="component" value="Unassembled WGS sequence"/>
</dbReference>
<keyword evidence="2" id="KW-0863">Zinc-finger</keyword>
<feature type="compositionally biased region" description="Basic and acidic residues" evidence="4">
    <location>
        <begin position="217"/>
        <end position="229"/>
    </location>
</feature>
<keyword evidence="1" id="KW-0479">Metal-binding</keyword>
<keyword evidence="3" id="KW-0862">Zinc</keyword>
<dbReference type="InterPro" id="IPR003169">
    <property type="entry name" value="GYF"/>
</dbReference>
<dbReference type="Pfam" id="PF02213">
    <property type="entry name" value="GYF"/>
    <property type="match status" value="1"/>
</dbReference>
<proteinExistence type="predicted"/>
<reference evidence="6 7" key="1">
    <citation type="journal article" date="2024" name="BMC Biol.">
        <title>Comparative genomics of Ascetosporea gives new insight into the evolutionary basis for animal parasitism in Rhizaria.</title>
        <authorList>
            <person name="Hiltunen Thoren M."/>
            <person name="Onut-Brannstrom I."/>
            <person name="Alfjorden A."/>
            <person name="Peckova H."/>
            <person name="Swords F."/>
            <person name="Hooper C."/>
            <person name="Holzer A.S."/>
            <person name="Bass D."/>
            <person name="Burki F."/>
        </authorList>
    </citation>
    <scope>NUCLEOTIDE SEQUENCE [LARGE SCALE GENOMIC DNA]</scope>
    <source>
        <strain evidence="6">20-A016</strain>
    </source>
</reference>
<evidence type="ECO:0000256" key="1">
    <source>
        <dbReference type="ARBA" id="ARBA00022723"/>
    </source>
</evidence>
<accession>A0ABV2AM60</accession>